<reference evidence="8" key="1">
    <citation type="journal article" date="2019" name="Int. J. Syst. Evol. Microbiol.">
        <title>The Global Catalogue of Microorganisms (GCM) 10K type strain sequencing project: providing services to taxonomists for standard genome sequencing and annotation.</title>
        <authorList>
            <consortium name="The Broad Institute Genomics Platform"/>
            <consortium name="The Broad Institute Genome Sequencing Center for Infectious Disease"/>
            <person name="Wu L."/>
            <person name="Ma J."/>
        </authorList>
    </citation>
    <scope>NUCLEOTIDE SEQUENCE [LARGE SCALE GENOMIC DNA]</scope>
    <source>
        <strain evidence="8">JCM 18720</strain>
    </source>
</reference>
<keyword evidence="5 6" id="KW-0663">Pyridoxal phosphate</keyword>
<dbReference type="CDD" id="cd00610">
    <property type="entry name" value="OAT_like"/>
    <property type="match status" value="1"/>
</dbReference>
<evidence type="ECO:0000256" key="3">
    <source>
        <dbReference type="ARBA" id="ARBA00022576"/>
    </source>
</evidence>
<dbReference type="EMBL" id="BAABLF010000011">
    <property type="protein sequence ID" value="GAA5191372.1"/>
    <property type="molecule type" value="Genomic_DNA"/>
</dbReference>
<dbReference type="PANTHER" id="PTHR11986">
    <property type="entry name" value="AMINOTRANSFERASE CLASS III"/>
    <property type="match status" value="1"/>
</dbReference>
<evidence type="ECO:0000313" key="7">
    <source>
        <dbReference type="EMBL" id="GAA5191372.1"/>
    </source>
</evidence>
<dbReference type="InterPro" id="IPR015421">
    <property type="entry name" value="PyrdxlP-dep_Trfase_major"/>
</dbReference>
<evidence type="ECO:0000256" key="2">
    <source>
        <dbReference type="ARBA" id="ARBA00008954"/>
    </source>
</evidence>
<comment type="caution">
    <text evidence="7">The sequence shown here is derived from an EMBL/GenBank/DDBJ whole genome shotgun (WGS) entry which is preliminary data.</text>
</comment>
<accession>A0ABP9S7J1</accession>
<protein>
    <submittedName>
        <fullName evidence="7">4-aminobutyrate--2-oxoglutarate transaminase</fullName>
    </submittedName>
</protein>
<dbReference type="Proteomes" id="UP001501600">
    <property type="component" value="Unassembled WGS sequence"/>
</dbReference>
<dbReference type="SUPFAM" id="SSF53383">
    <property type="entry name" value="PLP-dependent transferases"/>
    <property type="match status" value="1"/>
</dbReference>
<evidence type="ECO:0000256" key="6">
    <source>
        <dbReference type="RuleBase" id="RU003560"/>
    </source>
</evidence>
<gene>
    <name evidence="7" type="primary">gabT</name>
    <name evidence="7" type="ORF">GCM10025772_17960</name>
</gene>
<organism evidence="7 8">
    <name type="scientific">Ferrimonas gelatinilytica</name>
    <dbReference type="NCBI Taxonomy" id="1255257"/>
    <lineage>
        <taxon>Bacteria</taxon>
        <taxon>Pseudomonadati</taxon>
        <taxon>Pseudomonadota</taxon>
        <taxon>Gammaproteobacteria</taxon>
        <taxon>Alteromonadales</taxon>
        <taxon>Ferrimonadaceae</taxon>
        <taxon>Ferrimonas</taxon>
    </lineage>
</organism>
<evidence type="ECO:0000256" key="1">
    <source>
        <dbReference type="ARBA" id="ARBA00001933"/>
    </source>
</evidence>
<dbReference type="Pfam" id="PF00202">
    <property type="entry name" value="Aminotran_3"/>
    <property type="match status" value="1"/>
</dbReference>
<sequence length="430" mass="45294">MDNQQLQARKELAFARGMGNLYPVYAARAENAEIWDVEGNRYVDFAAGIAVTNTGHLHPKVKAAVAAQLEAFSHTCAMVTPYESMVTLAESLNRLAPGDTPKRSILVTTGAEAVENAVKIARAHTGRPGVIAFQGGFHGRTNLTMGLTGKVTPYKAGFGPFPGEIFHLPFPIAFHGCGEDACLAALNQLFHCDIEPQRVAAIIIEPVQGEGGFYPAPAGFMQALRRVCDEHGIVLICDEIQTGFARTGKLFASEHSGIEPDLITLAKGLAGGFPIAAVTGKASIMDAAAPGGLGGTYAGSPLGCVAANAVLEVIEEEQLCHKALAIGEYLEGRLNHLKALYPQWVGEIRITGAMVAMELVEEGDAGRPNPALTRAIIAKAREHGLILLACGVRANVIRILAPLTIPHAQLGEGADKLEAIFAAVSASQNA</sequence>
<dbReference type="PROSITE" id="PS00600">
    <property type="entry name" value="AA_TRANSFER_CLASS_3"/>
    <property type="match status" value="1"/>
</dbReference>
<dbReference type="InterPro" id="IPR049704">
    <property type="entry name" value="Aminotrans_3_PPA_site"/>
</dbReference>
<evidence type="ECO:0000256" key="4">
    <source>
        <dbReference type="ARBA" id="ARBA00022679"/>
    </source>
</evidence>
<keyword evidence="3" id="KW-0032">Aminotransferase</keyword>
<dbReference type="Gene3D" id="3.90.1150.10">
    <property type="entry name" value="Aspartate Aminotransferase, domain 1"/>
    <property type="match status" value="1"/>
</dbReference>
<name>A0ABP9S7J1_9GAMM</name>
<evidence type="ECO:0000313" key="8">
    <source>
        <dbReference type="Proteomes" id="UP001501600"/>
    </source>
</evidence>
<proteinExistence type="inferred from homology"/>
<dbReference type="InterPro" id="IPR050103">
    <property type="entry name" value="Class-III_PLP-dep_AT"/>
</dbReference>
<keyword evidence="4" id="KW-0808">Transferase</keyword>
<comment type="cofactor">
    <cofactor evidence="1">
        <name>pyridoxal 5'-phosphate</name>
        <dbReference type="ChEBI" id="CHEBI:597326"/>
    </cofactor>
</comment>
<dbReference type="InterPro" id="IPR005814">
    <property type="entry name" value="Aminotrans_3"/>
</dbReference>
<dbReference type="Gene3D" id="3.40.640.10">
    <property type="entry name" value="Type I PLP-dependent aspartate aminotransferase-like (Major domain)"/>
    <property type="match status" value="1"/>
</dbReference>
<dbReference type="InterPro" id="IPR015422">
    <property type="entry name" value="PyrdxlP-dep_Trfase_small"/>
</dbReference>
<evidence type="ECO:0000256" key="5">
    <source>
        <dbReference type="ARBA" id="ARBA00022898"/>
    </source>
</evidence>
<dbReference type="InterPro" id="IPR015424">
    <property type="entry name" value="PyrdxlP-dep_Trfase"/>
</dbReference>
<dbReference type="NCBIfam" id="TIGR00700">
    <property type="entry name" value="GABAtrnsam"/>
    <property type="match status" value="1"/>
</dbReference>
<dbReference type="PIRSF" id="PIRSF000521">
    <property type="entry name" value="Transaminase_4ab_Lys_Orn"/>
    <property type="match status" value="1"/>
</dbReference>
<dbReference type="RefSeq" id="WP_345316726.1">
    <property type="nucleotide sequence ID" value="NZ_BAABLF010000011.1"/>
</dbReference>
<keyword evidence="8" id="KW-1185">Reference proteome</keyword>
<comment type="similarity">
    <text evidence="2 6">Belongs to the class-III pyridoxal-phosphate-dependent aminotransferase family.</text>
</comment>
<dbReference type="InterPro" id="IPR004632">
    <property type="entry name" value="4NH2But_aminotransferase_bac"/>
</dbReference>